<dbReference type="Pfam" id="PF02649">
    <property type="entry name" value="GCHY-1"/>
    <property type="match status" value="1"/>
</dbReference>
<proteinExistence type="predicted"/>
<name>X0VPQ3_9ZZZZ</name>
<protein>
    <recommendedName>
        <fullName evidence="3">GTP cyclohydrolase I domain-containing protein</fullName>
    </recommendedName>
</protein>
<dbReference type="AlphaFoldDB" id="X0VPQ3"/>
<accession>X0VPQ3</accession>
<dbReference type="InterPro" id="IPR003801">
    <property type="entry name" value="GTP_cyclohydrolase_FolE2/MptA"/>
</dbReference>
<dbReference type="Gene3D" id="3.10.270.10">
    <property type="entry name" value="Urate Oxidase"/>
    <property type="match status" value="1"/>
</dbReference>
<comment type="caution">
    <text evidence="2">The sequence shown here is derived from an EMBL/GenBank/DDBJ whole genome shotgun (WGS) entry which is preliminary data.</text>
</comment>
<evidence type="ECO:0000256" key="1">
    <source>
        <dbReference type="ARBA" id="ARBA00022801"/>
    </source>
</evidence>
<dbReference type="PANTHER" id="PTHR36445:SF1">
    <property type="entry name" value="GTP CYCLOHYDROLASE MPTA"/>
    <property type="match status" value="1"/>
</dbReference>
<evidence type="ECO:0008006" key="3">
    <source>
        <dbReference type="Google" id="ProtNLM"/>
    </source>
</evidence>
<reference evidence="2" key="1">
    <citation type="journal article" date="2014" name="Front. Microbiol.">
        <title>High frequency of phylogenetically diverse reductive dehalogenase-homologous genes in deep subseafloor sedimentary metagenomes.</title>
        <authorList>
            <person name="Kawai M."/>
            <person name="Futagami T."/>
            <person name="Toyoda A."/>
            <person name="Takaki Y."/>
            <person name="Nishi S."/>
            <person name="Hori S."/>
            <person name="Arai W."/>
            <person name="Tsubouchi T."/>
            <person name="Morono Y."/>
            <person name="Uchiyama I."/>
            <person name="Ito T."/>
            <person name="Fujiyama A."/>
            <person name="Inagaki F."/>
            <person name="Takami H."/>
        </authorList>
    </citation>
    <scope>NUCLEOTIDE SEQUENCE</scope>
    <source>
        <strain evidence="2">Expedition CK06-06</strain>
    </source>
</reference>
<dbReference type="GO" id="GO:0003934">
    <property type="term" value="F:GTP cyclohydrolase I activity"/>
    <property type="evidence" value="ECO:0007669"/>
    <property type="project" value="InterPro"/>
</dbReference>
<keyword evidence="1" id="KW-0378">Hydrolase</keyword>
<feature type="non-terminal residue" evidence="2">
    <location>
        <position position="160"/>
    </location>
</feature>
<organism evidence="2">
    <name type="scientific">marine sediment metagenome</name>
    <dbReference type="NCBI Taxonomy" id="412755"/>
    <lineage>
        <taxon>unclassified sequences</taxon>
        <taxon>metagenomes</taxon>
        <taxon>ecological metagenomes</taxon>
    </lineage>
</organism>
<dbReference type="PANTHER" id="PTHR36445">
    <property type="entry name" value="GTP CYCLOHYDROLASE MPTA"/>
    <property type="match status" value="1"/>
</dbReference>
<sequence>MKSIDLPDVQSGPSPSNFKITRVGVTGVKKLVHIKRPDRKTASSLVVKMDLFVDLPASQKGSHMSRNLELVSDTIDTNLQKPVSDLESFCAKIAELLLKKHDYATYSEVKAEADYFLERTYPSGKKGLEPYKLLAEARADTNGEIKKLIGVKVIGMTACP</sequence>
<dbReference type="EMBL" id="BARS01023626">
    <property type="protein sequence ID" value="GAG13127.1"/>
    <property type="molecule type" value="Genomic_DNA"/>
</dbReference>
<gene>
    <name evidence="2" type="ORF">S01H1_37608</name>
</gene>
<evidence type="ECO:0000313" key="2">
    <source>
        <dbReference type="EMBL" id="GAG13127.1"/>
    </source>
</evidence>